<feature type="domain" description="Major facilitator superfamily (MFS) profile" evidence="5">
    <location>
        <begin position="40"/>
        <end position="418"/>
    </location>
</feature>
<feature type="transmembrane region" description="Helical" evidence="4">
    <location>
        <begin position="370"/>
        <end position="389"/>
    </location>
</feature>
<sequence length="425" mass="45390">MESSSHEPISGPASVKGKVSATSTSPEDKYPEGGAEAWGVAIGTSLSLFCTLGYVNSFGVYQAYYMHNQLSDEDPSHVSWIGSLQFFLVFAVSIFGGPLFDRFGAKIIIPSAIAYVFSIMMTSLAQDYYQFMLAQGILGGITSGLVLNPAMAATSQYFDKNRGAAIGLAIAGSSLGGVVIPLALSRMLANESLGFGWAVRIIGFISVALLAVACILVKERLPPRKKEFFLLKAFAEKKYIWVTISGFFLFLGMFTPYFFLPDYALSRGMDPLQASYLIAILNGTSFPGRVIPGILSDKFGRFNMYAIASVATSILLFCWTQCTSHSAIYAFTVLYGFFSGGIVSGNSISLASTTDNPTNIGTYMGQAMPIISLASLIGPPISGAFLAAYQGYQELAIFSGVACIIGFLSVLMSKSTTREGLLGLA</sequence>
<evidence type="ECO:0000313" key="7">
    <source>
        <dbReference type="Proteomes" id="UP000758603"/>
    </source>
</evidence>
<dbReference type="CDD" id="cd17352">
    <property type="entry name" value="MFS_MCT_SLC16"/>
    <property type="match status" value="1"/>
</dbReference>
<comment type="caution">
    <text evidence="6">The sequence shown here is derived from an EMBL/GenBank/DDBJ whole genome shotgun (WGS) entry which is preliminary data.</text>
</comment>
<gene>
    <name evidence="6" type="ORF">BKA67DRAFT_583399</name>
</gene>
<keyword evidence="4" id="KW-0812">Transmembrane</keyword>
<evidence type="ECO:0000259" key="5">
    <source>
        <dbReference type="PROSITE" id="PS50850"/>
    </source>
</evidence>
<dbReference type="RefSeq" id="XP_045952674.1">
    <property type="nucleotide sequence ID" value="XM_046104069.1"/>
</dbReference>
<feature type="transmembrane region" description="Helical" evidence="4">
    <location>
        <begin position="107"/>
        <end position="125"/>
    </location>
</feature>
<feature type="transmembrane region" description="Helical" evidence="4">
    <location>
        <begin position="37"/>
        <end position="58"/>
    </location>
</feature>
<evidence type="ECO:0000256" key="1">
    <source>
        <dbReference type="ARBA" id="ARBA00004141"/>
    </source>
</evidence>
<comment type="subcellular location">
    <subcellularLocation>
        <location evidence="1">Membrane</location>
        <topology evidence="1">Multi-pass membrane protein</topology>
    </subcellularLocation>
</comment>
<accession>A0A9P8UCF8</accession>
<dbReference type="InterPro" id="IPR050327">
    <property type="entry name" value="Proton-linked_MCT"/>
</dbReference>
<name>A0A9P8UCF8_9PEZI</name>
<dbReference type="InterPro" id="IPR011701">
    <property type="entry name" value="MFS"/>
</dbReference>
<feature type="transmembrane region" description="Helical" evidence="4">
    <location>
        <begin position="328"/>
        <end position="349"/>
    </location>
</feature>
<evidence type="ECO:0000256" key="3">
    <source>
        <dbReference type="SAM" id="MobiDB-lite"/>
    </source>
</evidence>
<evidence type="ECO:0000256" key="2">
    <source>
        <dbReference type="ARBA" id="ARBA00006727"/>
    </source>
</evidence>
<keyword evidence="4" id="KW-1133">Transmembrane helix</keyword>
<dbReference type="PANTHER" id="PTHR11360">
    <property type="entry name" value="MONOCARBOXYLATE TRANSPORTER"/>
    <property type="match status" value="1"/>
</dbReference>
<organism evidence="6 7">
    <name type="scientific">Truncatella angustata</name>
    <dbReference type="NCBI Taxonomy" id="152316"/>
    <lineage>
        <taxon>Eukaryota</taxon>
        <taxon>Fungi</taxon>
        <taxon>Dikarya</taxon>
        <taxon>Ascomycota</taxon>
        <taxon>Pezizomycotina</taxon>
        <taxon>Sordariomycetes</taxon>
        <taxon>Xylariomycetidae</taxon>
        <taxon>Amphisphaeriales</taxon>
        <taxon>Sporocadaceae</taxon>
        <taxon>Truncatella</taxon>
    </lineage>
</organism>
<evidence type="ECO:0000256" key="4">
    <source>
        <dbReference type="SAM" id="Phobius"/>
    </source>
</evidence>
<feature type="transmembrane region" description="Helical" evidence="4">
    <location>
        <begin position="131"/>
        <end position="151"/>
    </location>
</feature>
<dbReference type="AlphaFoldDB" id="A0A9P8UCF8"/>
<dbReference type="Pfam" id="PF07690">
    <property type="entry name" value="MFS_1"/>
    <property type="match status" value="1"/>
</dbReference>
<comment type="similarity">
    <text evidence="2">Belongs to the major facilitator superfamily. Monocarboxylate porter (TC 2.A.1.13) family.</text>
</comment>
<feature type="transmembrane region" description="Helical" evidence="4">
    <location>
        <begin position="163"/>
        <end position="185"/>
    </location>
</feature>
<feature type="region of interest" description="Disordered" evidence="3">
    <location>
        <begin position="1"/>
        <end position="30"/>
    </location>
</feature>
<feature type="transmembrane region" description="Helical" evidence="4">
    <location>
        <begin position="78"/>
        <end position="100"/>
    </location>
</feature>
<dbReference type="Proteomes" id="UP000758603">
    <property type="component" value="Unassembled WGS sequence"/>
</dbReference>
<dbReference type="SUPFAM" id="SSF103473">
    <property type="entry name" value="MFS general substrate transporter"/>
    <property type="match status" value="1"/>
</dbReference>
<dbReference type="OrthoDB" id="6499973at2759"/>
<dbReference type="GO" id="GO:0022857">
    <property type="term" value="F:transmembrane transporter activity"/>
    <property type="evidence" value="ECO:0007669"/>
    <property type="project" value="InterPro"/>
</dbReference>
<feature type="transmembrane region" description="Helical" evidence="4">
    <location>
        <begin position="197"/>
        <end position="218"/>
    </location>
</feature>
<keyword evidence="7" id="KW-1185">Reference proteome</keyword>
<dbReference type="PANTHER" id="PTHR11360:SF281">
    <property type="entry name" value="ASPYRIDONES EFFLUX PROTEIN APDF-RELATED"/>
    <property type="match status" value="1"/>
</dbReference>
<dbReference type="GeneID" id="70132960"/>
<feature type="transmembrane region" description="Helical" evidence="4">
    <location>
        <begin position="239"/>
        <end position="260"/>
    </location>
</feature>
<reference evidence="6" key="1">
    <citation type="journal article" date="2021" name="Nat. Commun.">
        <title>Genetic determinants of endophytism in the Arabidopsis root mycobiome.</title>
        <authorList>
            <person name="Mesny F."/>
            <person name="Miyauchi S."/>
            <person name="Thiergart T."/>
            <person name="Pickel B."/>
            <person name="Atanasova L."/>
            <person name="Karlsson M."/>
            <person name="Huettel B."/>
            <person name="Barry K.W."/>
            <person name="Haridas S."/>
            <person name="Chen C."/>
            <person name="Bauer D."/>
            <person name="Andreopoulos W."/>
            <person name="Pangilinan J."/>
            <person name="LaButti K."/>
            <person name="Riley R."/>
            <person name="Lipzen A."/>
            <person name="Clum A."/>
            <person name="Drula E."/>
            <person name="Henrissat B."/>
            <person name="Kohler A."/>
            <person name="Grigoriev I.V."/>
            <person name="Martin F.M."/>
            <person name="Hacquard S."/>
        </authorList>
    </citation>
    <scope>NUCLEOTIDE SEQUENCE</scope>
    <source>
        <strain evidence="6">MPI-SDFR-AT-0073</strain>
    </source>
</reference>
<keyword evidence="4" id="KW-0472">Membrane</keyword>
<dbReference type="InterPro" id="IPR036259">
    <property type="entry name" value="MFS_trans_sf"/>
</dbReference>
<dbReference type="InterPro" id="IPR020846">
    <property type="entry name" value="MFS_dom"/>
</dbReference>
<feature type="transmembrane region" description="Helical" evidence="4">
    <location>
        <begin position="302"/>
        <end position="322"/>
    </location>
</feature>
<dbReference type="GO" id="GO:0016020">
    <property type="term" value="C:membrane"/>
    <property type="evidence" value="ECO:0007669"/>
    <property type="project" value="UniProtKB-SubCell"/>
</dbReference>
<protein>
    <submittedName>
        <fullName evidence="6">Monocarboxylate permease-like protein</fullName>
    </submittedName>
</protein>
<dbReference type="EMBL" id="JAGPXC010000010">
    <property type="protein sequence ID" value="KAH6646160.1"/>
    <property type="molecule type" value="Genomic_DNA"/>
</dbReference>
<dbReference type="PROSITE" id="PS50850">
    <property type="entry name" value="MFS"/>
    <property type="match status" value="1"/>
</dbReference>
<proteinExistence type="inferred from homology"/>
<evidence type="ECO:0000313" key="6">
    <source>
        <dbReference type="EMBL" id="KAH6646160.1"/>
    </source>
</evidence>
<feature type="transmembrane region" description="Helical" evidence="4">
    <location>
        <begin position="395"/>
        <end position="412"/>
    </location>
</feature>
<dbReference type="Gene3D" id="1.20.1250.20">
    <property type="entry name" value="MFS general substrate transporter like domains"/>
    <property type="match status" value="2"/>
</dbReference>